<gene>
    <name evidence="1" type="ORF">H7U19_03505</name>
</gene>
<evidence type="ECO:0000313" key="1">
    <source>
        <dbReference type="EMBL" id="MBC3757457.1"/>
    </source>
</evidence>
<accession>A0A923HFF1</accession>
<dbReference type="Proteomes" id="UP000656244">
    <property type="component" value="Unassembled WGS sequence"/>
</dbReference>
<name>A0A923HFF1_9FLAO</name>
<dbReference type="AlphaFoldDB" id="A0A923HFF1"/>
<protein>
    <recommendedName>
        <fullName evidence="3">TonB C-terminal domain-containing protein</fullName>
    </recommendedName>
</protein>
<keyword evidence="2" id="KW-1185">Reference proteome</keyword>
<reference evidence="1" key="1">
    <citation type="submission" date="2020-08" db="EMBL/GenBank/DDBJ databases">
        <title>Hyunsoonleella sp. strain SJ7 genome sequencing and assembly.</title>
        <authorList>
            <person name="Kim I."/>
        </authorList>
    </citation>
    <scope>NUCLEOTIDE SEQUENCE</scope>
    <source>
        <strain evidence="1">SJ7</strain>
    </source>
</reference>
<sequence>MVAFSCEEGVRDAVLNAHKGDYLLISYGLVVTIGNNPDNEFYDFKNRYFREKYGVQFESGGCVSTQYDECFKNKTKELLAIRYGDSILEKAKQEAIDGFIKTEIYKKEYKKRVESDSIFSTYRVHEYPKFKGGVKALEDYLGASTNPYQFEWGTEYFITYFVIEKDGKVSNVRIKRPEKGQMITQEVRDKILYLFDKMPNWKPAVYFNQNVRTSESISVVFEP</sequence>
<evidence type="ECO:0008006" key="3">
    <source>
        <dbReference type="Google" id="ProtNLM"/>
    </source>
</evidence>
<organism evidence="1 2">
    <name type="scientific">Hyunsoonleella aquatilis</name>
    <dbReference type="NCBI Taxonomy" id="2762758"/>
    <lineage>
        <taxon>Bacteria</taxon>
        <taxon>Pseudomonadati</taxon>
        <taxon>Bacteroidota</taxon>
        <taxon>Flavobacteriia</taxon>
        <taxon>Flavobacteriales</taxon>
        <taxon>Flavobacteriaceae</taxon>
    </lineage>
</organism>
<proteinExistence type="predicted"/>
<comment type="caution">
    <text evidence="1">The sequence shown here is derived from an EMBL/GenBank/DDBJ whole genome shotgun (WGS) entry which is preliminary data.</text>
</comment>
<dbReference type="EMBL" id="JACNMF010000001">
    <property type="protein sequence ID" value="MBC3757457.1"/>
    <property type="molecule type" value="Genomic_DNA"/>
</dbReference>
<evidence type="ECO:0000313" key="2">
    <source>
        <dbReference type="Proteomes" id="UP000656244"/>
    </source>
</evidence>
<dbReference type="RefSeq" id="WP_186558877.1">
    <property type="nucleotide sequence ID" value="NZ_JACNMF010000001.1"/>
</dbReference>